<comment type="caution">
    <text evidence="2">The sequence shown here is derived from an EMBL/GenBank/DDBJ whole genome shotgun (WGS) entry which is preliminary data.</text>
</comment>
<evidence type="ECO:0008006" key="4">
    <source>
        <dbReference type="Google" id="ProtNLM"/>
    </source>
</evidence>
<feature type="region of interest" description="Disordered" evidence="1">
    <location>
        <begin position="70"/>
        <end position="90"/>
    </location>
</feature>
<sequence>MDMVILDFPKGFLIKVLLIHLLSSTLIGRLTISLKEGMVVDLHCPCLLILGVEGSTRSGHKMRDCPMLVTKGREGKQAPPSGSGPNAPKHNRLYALQTRGEQECSPDVVTGMLKVLQHDVYALLNPGANLYFVTPFFAMRLDVLPDVLSDPFSVSTPIGDSIVAKRVYRKTRVVKFQFPNEHVLEWKGGDYMLKDTQPISIPPYRMAPTKLKELKEQFKDLLDKGFILPSISPWGAPVLFVRKKDRSLHMCIDYRQFNKVIIKNKYPFPRIDDLFDQLQGGSYFSKIDLRSVYHQLRVKEAAFMDLMNKVFIQYLDMSVIVLIDDILIYLRNENEHIDHLRIVLQVLKDQ</sequence>
<proteinExistence type="predicted"/>
<name>A0ABQ7U8L3_SOLTU</name>
<dbReference type="Gene3D" id="3.10.10.10">
    <property type="entry name" value="HIV Type 1 Reverse Transcriptase, subunit A, domain 1"/>
    <property type="match status" value="1"/>
</dbReference>
<dbReference type="SUPFAM" id="SSF56672">
    <property type="entry name" value="DNA/RNA polymerases"/>
    <property type="match status" value="1"/>
</dbReference>
<dbReference type="Pfam" id="PF08284">
    <property type="entry name" value="RVP_2"/>
    <property type="match status" value="1"/>
</dbReference>
<dbReference type="Gene3D" id="3.30.70.270">
    <property type="match status" value="2"/>
</dbReference>
<gene>
    <name evidence="2" type="ORF">KY290_031238</name>
</gene>
<protein>
    <recommendedName>
        <fullName evidence="4">Reverse transcriptase domain-containing protein</fullName>
    </recommendedName>
</protein>
<dbReference type="Proteomes" id="UP000826656">
    <property type="component" value="Unassembled WGS sequence"/>
</dbReference>
<reference evidence="2 3" key="1">
    <citation type="journal article" date="2021" name="bioRxiv">
        <title>Chromosome-scale and haplotype-resolved genome assembly of a tetraploid potato cultivar.</title>
        <authorList>
            <person name="Sun H."/>
            <person name="Jiao W.-B."/>
            <person name="Krause K."/>
            <person name="Campoy J.A."/>
            <person name="Goel M."/>
            <person name="Folz-Donahue K."/>
            <person name="Kukat C."/>
            <person name="Huettel B."/>
            <person name="Schneeberger K."/>
        </authorList>
    </citation>
    <scope>NUCLEOTIDE SEQUENCE [LARGE SCALE GENOMIC DNA]</scope>
    <source>
        <strain evidence="2">SolTubOtavaFocal</strain>
        <tissue evidence="2">Leaves</tissue>
    </source>
</reference>
<dbReference type="PANTHER" id="PTHR24559:SF444">
    <property type="entry name" value="REVERSE TRANSCRIPTASE DOMAIN-CONTAINING PROTEIN"/>
    <property type="match status" value="1"/>
</dbReference>
<evidence type="ECO:0000256" key="1">
    <source>
        <dbReference type="SAM" id="MobiDB-lite"/>
    </source>
</evidence>
<keyword evidence="3" id="KW-1185">Reference proteome</keyword>
<organism evidence="2 3">
    <name type="scientific">Solanum tuberosum</name>
    <name type="common">Potato</name>
    <dbReference type="NCBI Taxonomy" id="4113"/>
    <lineage>
        <taxon>Eukaryota</taxon>
        <taxon>Viridiplantae</taxon>
        <taxon>Streptophyta</taxon>
        <taxon>Embryophyta</taxon>
        <taxon>Tracheophyta</taxon>
        <taxon>Spermatophyta</taxon>
        <taxon>Magnoliopsida</taxon>
        <taxon>eudicotyledons</taxon>
        <taxon>Gunneridae</taxon>
        <taxon>Pentapetalae</taxon>
        <taxon>asterids</taxon>
        <taxon>lamiids</taxon>
        <taxon>Solanales</taxon>
        <taxon>Solanaceae</taxon>
        <taxon>Solanoideae</taxon>
        <taxon>Solaneae</taxon>
        <taxon>Solanum</taxon>
    </lineage>
</organism>
<dbReference type="InterPro" id="IPR043128">
    <property type="entry name" value="Rev_trsase/Diguanyl_cyclase"/>
</dbReference>
<dbReference type="PANTHER" id="PTHR24559">
    <property type="entry name" value="TRANSPOSON TY3-I GAG-POL POLYPROTEIN"/>
    <property type="match status" value="1"/>
</dbReference>
<dbReference type="EMBL" id="JAIVGD010000023">
    <property type="protein sequence ID" value="KAH0743245.1"/>
    <property type="molecule type" value="Genomic_DNA"/>
</dbReference>
<dbReference type="InterPro" id="IPR043502">
    <property type="entry name" value="DNA/RNA_pol_sf"/>
</dbReference>
<evidence type="ECO:0000313" key="2">
    <source>
        <dbReference type="EMBL" id="KAH0743245.1"/>
    </source>
</evidence>
<dbReference type="InterPro" id="IPR053134">
    <property type="entry name" value="RNA-dir_DNA_polymerase"/>
</dbReference>
<dbReference type="CDD" id="cd01647">
    <property type="entry name" value="RT_LTR"/>
    <property type="match status" value="1"/>
</dbReference>
<evidence type="ECO:0000313" key="3">
    <source>
        <dbReference type="Proteomes" id="UP000826656"/>
    </source>
</evidence>
<accession>A0ABQ7U8L3</accession>